<feature type="domain" description="NAD(P)-binding" evidence="1">
    <location>
        <begin position="8"/>
        <end position="193"/>
    </location>
</feature>
<evidence type="ECO:0000313" key="3">
    <source>
        <dbReference type="Proteomes" id="UP000315131"/>
    </source>
</evidence>
<dbReference type="AlphaFoldDB" id="A0A550HZD5"/>
<dbReference type="InterPro" id="IPR036291">
    <property type="entry name" value="NAD(P)-bd_dom_sf"/>
</dbReference>
<dbReference type="InterPro" id="IPR051207">
    <property type="entry name" value="ComplexI_NDUFA9_subunit"/>
</dbReference>
<name>A0A550HZD5_9FLAO</name>
<dbReference type="InterPro" id="IPR016040">
    <property type="entry name" value="NAD(P)-bd_dom"/>
</dbReference>
<protein>
    <submittedName>
        <fullName evidence="2">NAD-dependent epimerase/dehydratase family protein</fullName>
    </submittedName>
</protein>
<organism evidence="2 3">
    <name type="scientific">Christiangramia sabulilitoris</name>
    <dbReference type="NCBI Taxonomy" id="2583991"/>
    <lineage>
        <taxon>Bacteria</taxon>
        <taxon>Pseudomonadati</taxon>
        <taxon>Bacteroidota</taxon>
        <taxon>Flavobacteriia</taxon>
        <taxon>Flavobacteriales</taxon>
        <taxon>Flavobacteriaceae</taxon>
        <taxon>Christiangramia</taxon>
    </lineage>
</organism>
<dbReference type="GO" id="GO:0044877">
    <property type="term" value="F:protein-containing complex binding"/>
    <property type="evidence" value="ECO:0007669"/>
    <property type="project" value="TreeGrafter"/>
</dbReference>
<reference evidence="2 3" key="1">
    <citation type="submission" date="2019-06" db="EMBL/GenBank/DDBJ databases">
        <title>Gramella sabulilitoris sp. nov., isolated from a marine sand.</title>
        <authorList>
            <person name="Yoon J.-H."/>
        </authorList>
    </citation>
    <scope>NUCLEOTIDE SEQUENCE [LARGE SCALE GENOMIC DNA]</scope>
    <source>
        <strain evidence="2 3">HSMS-1</strain>
    </source>
</reference>
<gene>
    <name evidence="2" type="ORF">FGM01_11160</name>
</gene>
<keyword evidence="3" id="KW-1185">Reference proteome</keyword>
<sequence>MKKILIAGASGVLGMEITKALYREGHHLRLHTSSEEKRKKLSFYSDDIHIATEKDSFKNITKNIDIVISALGNSISLFTKNENSFFEIDFEINRRILQDAKVNSVQRFIYVSIKGAGDKANLNIPGSNRQFEKSLQNSGINHTILRPVGLFSGLHDLAIMAKRNFIPVIGDGLAKTNSIHQADLAEVAKKYLFDGPEILEIGGPEIHTRLEMAEMIKDRFNAEIIRLPESLAEIGIAMSKISGDIHSKLENFKYITTHDMIGEKYGSRNFKQYLQELDNKDLP</sequence>
<evidence type="ECO:0000313" key="2">
    <source>
        <dbReference type="EMBL" id="TRO64060.1"/>
    </source>
</evidence>
<dbReference type="RefSeq" id="WP_143411256.1">
    <property type="nucleotide sequence ID" value="NZ_VHSF01000003.1"/>
</dbReference>
<dbReference type="EMBL" id="VHSF01000003">
    <property type="protein sequence ID" value="TRO64060.1"/>
    <property type="molecule type" value="Genomic_DNA"/>
</dbReference>
<dbReference type="Proteomes" id="UP000315131">
    <property type="component" value="Unassembled WGS sequence"/>
</dbReference>
<evidence type="ECO:0000259" key="1">
    <source>
        <dbReference type="Pfam" id="PF13460"/>
    </source>
</evidence>
<dbReference type="SUPFAM" id="SSF51735">
    <property type="entry name" value="NAD(P)-binding Rossmann-fold domains"/>
    <property type="match status" value="1"/>
</dbReference>
<accession>A0A550HZD5</accession>
<dbReference type="PANTHER" id="PTHR12126">
    <property type="entry name" value="NADH-UBIQUINONE OXIDOREDUCTASE 39 KDA SUBUNIT-RELATED"/>
    <property type="match status" value="1"/>
</dbReference>
<dbReference type="OrthoDB" id="9803892at2"/>
<dbReference type="Pfam" id="PF13460">
    <property type="entry name" value="NAD_binding_10"/>
    <property type="match status" value="1"/>
</dbReference>
<dbReference type="PANTHER" id="PTHR12126:SF11">
    <property type="entry name" value="NADH DEHYDROGENASE [UBIQUINONE] 1 ALPHA SUBCOMPLEX SUBUNIT 9, MITOCHONDRIAL"/>
    <property type="match status" value="1"/>
</dbReference>
<proteinExistence type="predicted"/>
<comment type="caution">
    <text evidence="2">The sequence shown here is derived from an EMBL/GenBank/DDBJ whole genome shotgun (WGS) entry which is preliminary data.</text>
</comment>
<dbReference type="Gene3D" id="3.40.50.720">
    <property type="entry name" value="NAD(P)-binding Rossmann-like Domain"/>
    <property type="match status" value="1"/>
</dbReference>